<evidence type="ECO:0000259" key="5">
    <source>
        <dbReference type="PROSITE" id="PS51349"/>
    </source>
</evidence>
<gene>
    <name evidence="6" type="ORF">CALMAC_LOCUS1258</name>
</gene>
<keyword evidence="2" id="KW-0560">Oxidoreductase</keyword>
<proteinExistence type="predicted"/>
<dbReference type="SUPFAM" id="SSF51395">
    <property type="entry name" value="FMN-linked oxidoreductases"/>
    <property type="match status" value="1"/>
</dbReference>
<dbReference type="EMBL" id="CAACVG010001455">
    <property type="protein sequence ID" value="VEN35331.1"/>
    <property type="molecule type" value="Genomic_DNA"/>
</dbReference>
<dbReference type="PROSITE" id="PS00557">
    <property type="entry name" value="FMN_HYDROXY_ACID_DH_1"/>
    <property type="match status" value="1"/>
</dbReference>
<protein>
    <recommendedName>
        <fullName evidence="5">FMN hydroxy acid dehydrogenase domain-containing protein</fullName>
    </recommendedName>
</protein>
<accession>A0A653BIG4</accession>
<dbReference type="GO" id="GO:0003973">
    <property type="term" value="F:(S)-2-hydroxy-acid oxidase activity"/>
    <property type="evidence" value="ECO:0007669"/>
    <property type="project" value="UniProtKB-EC"/>
</dbReference>
<feature type="non-terminal residue" evidence="6">
    <location>
        <position position="1"/>
    </location>
</feature>
<comment type="catalytic activity">
    <reaction evidence="4">
        <text>2-hydroxyoctanoate + O2 = 2-oxooctanoate + H2O2</text>
        <dbReference type="Rhea" id="RHEA:67940"/>
        <dbReference type="ChEBI" id="CHEBI:15379"/>
        <dbReference type="ChEBI" id="CHEBI:16240"/>
        <dbReference type="ChEBI" id="CHEBI:133514"/>
        <dbReference type="ChEBI" id="CHEBI:176689"/>
    </reaction>
    <physiologicalReaction direction="left-to-right" evidence="4">
        <dbReference type="Rhea" id="RHEA:67941"/>
    </physiologicalReaction>
</comment>
<dbReference type="Gene3D" id="3.20.20.70">
    <property type="entry name" value="Aldolase class I"/>
    <property type="match status" value="1"/>
</dbReference>
<feature type="domain" description="FMN hydroxy acid dehydrogenase" evidence="5">
    <location>
        <begin position="1"/>
        <end position="78"/>
    </location>
</feature>
<dbReference type="PROSITE" id="PS51349">
    <property type="entry name" value="FMN_HYDROXY_ACID_DH_2"/>
    <property type="match status" value="1"/>
</dbReference>
<dbReference type="Pfam" id="PF01070">
    <property type="entry name" value="FMN_dh"/>
    <property type="match status" value="1"/>
</dbReference>
<dbReference type="GO" id="GO:0001561">
    <property type="term" value="P:fatty acid alpha-oxidation"/>
    <property type="evidence" value="ECO:0007669"/>
    <property type="project" value="TreeGrafter"/>
</dbReference>
<name>A0A653BIG4_CALMS</name>
<dbReference type="AlphaFoldDB" id="A0A653BIG4"/>
<organism evidence="6 7">
    <name type="scientific">Callosobruchus maculatus</name>
    <name type="common">Southern cowpea weevil</name>
    <name type="synonym">Pulse bruchid</name>
    <dbReference type="NCBI Taxonomy" id="64391"/>
    <lineage>
        <taxon>Eukaryota</taxon>
        <taxon>Metazoa</taxon>
        <taxon>Ecdysozoa</taxon>
        <taxon>Arthropoda</taxon>
        <taxon>Hexapoda</taxon>
        <taxon>Insecta</taxon>
        <taxon>Pterygota</taxon>
        <taxon>Neoptera</taxon>
        <taxon>Endopterygota</taxon>
        <taxon>Coleoptera</taxon>
        <taxon>Polyphaga</taxon>
        <taxon>Cucujiformia</taxon>
        <taxon>Chrysomeloidea</taxon>
        <taxon>Chrysomelidae</taxon>
        <taxon>Bruchinae</taxon>
        <taxon>Bruchini</taxon>
        <taxon>Callosobruchus</taxon>
    </lineage>
</organism>
<comment type="cofactor">
    <cofactor evidence="1">
        <name>FMN</name>
        <dbReference type="ChEBI" id="CHEBI:58210"/>
    </cofactor>
</comment>
<evidence type="ECO:0000256" key="4">
    <source>
        <dbReference type="ARBA" id="ARBA00029327"/>
    </source>
</evidence>
<evidence type="ECO:0000313" key="7">
    <source>
        <dbReference type="Proteomes" id="UP000410492"/>
    </source>
</evidence>
<dbReference type="PANTHER" id="PTHR10578">
    <property type="entry name" value="S -2-HYDROXY-ACID OXIDASE-RELATED"/>
    <property type="match status" value="1"/>
</dbReference>
<evidence type="ECO:0000256" key="3">
    <source>
        <dbReference type="ARBA" id="ARBA00029325"/>
    </source>
</evidence>
<dbReference type="GO" id="GO:0005782">
    <property type="term" value="C:peroxisomal matrix"/>
    <property type="evidence" value="ECO:0007669"/>
    <property type="project" value="TreeGrafter"/>
</dbReference>
<dbReference type="Proteomes" id="UP000410492">
    <property type="component" value="Unassembled WGS sequence"/>
</dbReference>
<evidence type="ECO:0000256" key="2">
    <source>
        <dbReference type="ARBA" id="ARBA00023002"/>
    </source>
</evidence>
<dbReference type="PANTHER" id="PTHR10578:SF149">
    <property type="entry name" value="2-HYDROXYACID OXIDASE 2"/>
    <property type="match status" value="1"/>
</dbReference>
<dbReference type="InterPro" id="IPR013785">
    <property type="entry name" value="Aldolase_TIM"/>
</dbReference>
<dbReference type="InterPro" id="IPR008259">
    <property type="entry name" value="FMN_hydac_DH_AS"/>
</dbReference>
<sequence length="78" mass="8332">TIEWKDIAWLKSITKLPIIVKGVLNPEDAVTAIEAGVAGILVSNHGARQVDGWPASIEALPEIAKAVGAEWRCTLMVV</sequence>
<dbReference type="InterPro" id="IPR037396">
    <property type="entry name" value="FMN_HAD"/>
</dbReference>
<comment type="catalytic activity">
    <reaction evidence="3">
        <text>a (2S)-2-hydroxycarboxylate + O2 = a 2-oxocarboxylate + H2O2</text>
        <dbReference type="Rhea" id="RHEA:16789"/>
        <dbReference type="ChEBI" id="CHEBI:15379"/>
        <dbReference type="ChEBI" id="CHEBI:16240"/>
        <dbReference type="ChEBI" id="CHEBI:35179"/>
        <dbReference type="ChEBI" id="CHEBI:58123"/>
        <dbReference type="EC" id="1.1.3.15"/>
    </reaction>
    <physiologicalReaction direction="left-to-right" evidence="3">
        <dbReference type="Rhea" id="RHEA:16790"/>
    </physiologicalReaction>
</comment>
<dbReference type="InterPro" id="IPR000262">
    <property type="entry name" value="FMN-dep_DH"/>
</dbReference>
<dbReference type="OrthoDB" id="25826at2759"/>
<evidence type="ECO:0000256" key="1">
    <source>
        <dbReference type="ARBA" id="ARBA00001917"/>
    </source>
</evidence>
<keyword evidence="7" id="KW-1185">Reference proteome</keyword>
<reference evidence="6 7" key="1">
    <citation type="submission" date="2019-01" db="EMBL/GenBank/DDBJ databases">
        <authorList>
            <person name="Sayadi A."/>
        </authorList>
    </citation>
    <scope>NUCLEOTIDE SEQUENCE [LARGE SCALE GENOMIC DNA]</scope>
</reference>
<evidence type="ECO:0000313" key="6">
    <source>
        <dbReference type="EMBL" id="VEN35331.1"/>
    </source>
</evidence>